<comment type="caution">
    <text evidence="2">The sequence shown here is derived from an EMBL/GenBank/DDBJ whole genome shotgun (WGS) entry which is preliminary data.</text>
</comment>
<keyword evidence="1" id="KW-0812">Transmembrane</keyword>
<dbReference type="Proteomes" id="UP001597521">
    <property type="component" value="Unassembled WGS sequence"/>
</dbReference>
<evidence type="ECO:0000313" key="3">
    <source>
        <dbReference type="Proteomes" id="UP001597521"/>
    </source>
</evidence>
<evidence type="ECO:0000256" key="1">
    <source>
        <dbReference type="SAM" id="Phobius"/>
    </source>
</evidence>
<dbReference type="RefSeq" id="WP_386833289.1">
    <property type="nucleotide sequence ID" value="NZ_JBHUNP010000001.1"/>
</dbReference>
<evidence type="ECO:0000313" key="2">
    <source>
        <dbReference type="EMBL" id="MFD2648190.1"/>
    </source>
</evidence>
<keyword evidence="1" id="KW-0472">Membrane</keyword>
<gene>
    <name evidence="2" type="ORF">ACFSX5_10345</name>
</gene>
<accession>A0ABW5QKC6</accession>
<feature type="transmembrane region" description="Helical" evidence="1">
    <location>
        <begin position="6"/>
        <end position="25"/>
    </location>
</feature>
<organism evidence="2 3">
    <name type="scientific">Devosia albogilva</name>
    <dbReference type="NCBI Taxonomy" id="429726"/>
    <lineage>
        <taxon>Bacteria</taxon>
        <taxon>Pseudomonadati</taxon>
        <taxon>Pseudomonadota</taxon>
        <taxon>Alphaproteobacteria</taxon>
        <taxon>Hyphomicrobiales</taxon>
        <taxon>Devosiaceae</taxon>
        <taxon>Devosia</taxon>
    </lineage>
</organism>
<keyword evidence="1" id="KW-1133">Transmembrane helix</keyword>
<name>A0ABW5QKC6_9HYPH</name>
<reference evidence="3" key="1">
    <citation type="journal article" date="2019" name="Int. J. Syst. Evol. Microbiol.">
        <title>The Global Catalogue of Microorganisms (GCM) 10K type strain sequencing project: providing services to taxonomists for standard genome sequencing and annotation.</title>
        <authorList>
            <consortium name="The Broad Institute Genomics Platform"/>
            <consortium name="The Broad Institute Genome Sequencing Center for Infectious Disease"/>
            <person name="Wu L."/>
            <person name="Ma J."/>
        </authorList>
    </citation>
    <scope>NUCLEOTIDE SEQUENCE [LARGE SCALE GENOMIC DNA]</scope>
    <source>
        <strain evidence="3">CCM 7427</strain>
    </source>
</reference>
<sequence length="50" mass="5282">MGRSGLYAVIAILAIALVMLAIYAYQQQQTSGPSLEVRVDEQGISIDGNG</sequence>
<keyword evidence="3" id="KW-1185">Reference proteome</keyword>
<protein>
    <submittedName>
        <fullName evidence="2">Uncharacterized protein</fullName>
    </submittedName>
</protein>
<proteinExistence type="predicted"/>
<dbReference type="EMBL" id="JBHUNP010000001">
    <property type="protein sequence ID" value="MFD2648190.1"/>
    <property type="molecule type" value="Genomic_DNA"/>
</dbReference>